<dbReference type="Proteomes" id="UP001060325">
    <property type="component" value="Plasmid pCXA"/>
</dbReference>
<evidence type="ECO:0000313" key="1">
    <source>
        <dbReference type="EMBL" id="UTT44557.1"/>
    </source>
</evidence>
<reference evidence="1" key="1">
    <citation type="submission" date="2022-07" db="EMBL/GenBank/DDBJ databases">
        <title>Complete genome of CX2.</title>
        <authorList>
            <person name="Cao G."/>
        </authorList>
    </citation>
    <scope>NUCLEOTIDE SEQUENCE</scope>
    <source>
        <strain evidence="1">CX2</strain>
        <plasmid evidence="1">pCXA</plasmid>
    </source>
</reference>
<geneLocation type="plasmid" evidence="1 2">
    <name>pCXA</name>
</geneLocation>
<gene>
    <name evidence="1" type="ORF">NMQ00_16280</name>
</gene>
<name>A0ABY5FSG5_9BACL</name>
<keyword evidence="1" id="KW-0614">Plasmid</keyword>
<proteinExistence type="predicted"/>
<dbReference type="EMBL" id="CP101463">
    <property type="protein sequence ID" value="UTT44557.1"/>
    <property type="molecule type" value="Genomic_DNA"/>
</dbReference>
<protein>
    <submittedName>
        <fullName evidence="1">Uncharacterized protein</fullName>
    </submittedName>
</protein>
<accession>A0ABY5FSG5</accession>
<evidence type="ECO:0000313" key="2">
    <source>
        <dbReference type="Proteomes" id="UP001060325"/>
    </source>
</evidence>
<organism evidence="1 2">
    <name type="scientific">Exiguobacterium aurantiacum</name>
    <dbReference type="NCBI Taxonomy" id="33987"/>
    <lineage>
        <taxon>Bacteria</taxon>
        <taxon>Bacillati</taxon>
        <taxon>Bacillota</taxon>
        <taxon>Bacilli</taxon>
        <taxon>Bacillales</taxon>
        <taxon>Bacillales Family XII. Incertae Sedis</taxon>
        <taxon>Exiguobacterium</taxon>
    </lineage>
</organism>
<dbReference type="RefSeq" id="WP_255178759.1">
    <property type="nucleotide sequence ID" value="NZ_CP101463.1"/>
</dbReference>
<sequence length="116" mass="13333">MTNKENVFLQSELANELNRMQGGGTSYRLETAQLALALSRHVKVPESLRDREVARQYVRAVSMDLQEDRAEDVAKMLSMAARRAYNTPESAFSVDMKVKLEEKRNRFKTHGLRMKS</sequence>
<keyword evidence="2" id="KW-1185">Reference proteome</keyword>